<dbReference type="EMBL" id="CP015230">
    <property type="protein sequence ID" value="ANP41501.1"/>
    <property type="molecule type" value="Genomic_DNA"/>
</dbReference>
<dbReference type="InterPro" id="IPR018692">
    <property type="entry name" value="DUF2189"/>
</dbReference>
<evidence type="ECO:0000313" key="3">
    <source>
        <dbReference type="Proteomes" id="UP000013243"/>
    </source>
</evidence>
<dbReference type="OrthoDB" id="9809543at2"/>
<keyword evidence="1" id="KW-1133">Transmembrane helix</keyword>
<name>A0A1B1A4R9_9RHOB</name>
<dbReference type="AlphaFoldDB" id="A0A1B1A4R9"/>
<dbReference type="Proteomes" id="UP000013243">
    <property type="component" value="Chromosome"/>
</dbReference>
<sequence>MSDTAPKTIGNPASWVLQSMQSASHGTADAIDEIRGASHSRPRVRSLDMADLTHALRAGWDDFKAARSDAMFLVFIYPLIGIALVVSGFHLEVLPLLVPMVMGFALVGPAAAIGLYEMSRRREAGQPMGWASAFAVIRSPAFASVLMLAFYLAALFVIWIMVAEAIYGATLGPESPATLSAFVRDVFYTSSGWTMIIVGTLVGAAFAYAALAISIVSFPLLLDRHVGLPIAVATSLEVMRKNRVVCLAWGALVGLMLVIGSVPLFAGLIFVVPLLGHATWHLYRRAVM</sequence>
<evidence type="ECO:0008006" key="4">
    <source>
        <dbReference type="Google" id="ProtNLM"/>
    </source>
</evidence>
<proteinExistence type="predicted"/>
<keyword evidence="1" id="KW-0472">Membrane</keyword>
<protein>
    <recommendedName>
        <fullName evidence="4">Cytochrome C oxidase subunit I</fullName>
    </recommendedName>
</protein>
<feature type="transmembrane region" description="Helical" evidence="1">
    <location>
        <begin position="96"/>
        <end position="116"/>
    </location>
</feature>
<keyword evidence="1" id="KW-0812">Transmembrane</keyword>
<feature type="transmembrane region" description="Helical" evidence="1">
    <location>
        <begin position="193"/>
        <end position="222"/>
    </location>
</feature>
<organism evidence="2 3">
    <name type="scientific">Tritonibacter mobilis F1926</name>
    <dbReference type="NCBI Taxonomy" id="1265309"/>
    <lineage>
        <taxon>Bacteria</taxon>
        <taxon>Pseudomonadati</taxon>
        <taxon>Pseudomonadota</taxon>
        <taxon>Alphaproteobacteria</taxon>
        <taxon>Rhodobacterales</taxon>
        <taxon>Paracoccaceae</taxon>
        <taxon>Tritonibacter</taxon>
    </lineage>
</organism>
<feature type="transmembrane region" description="Helical" evidence="1">
    <location>
        <begin position="70"/>
        <end position="90"/>
    </location>
</feature>
<evidence type="ECO:0000256" key="1">
    <source>
        <dbReference type="SAM" id="Phobius"/>
    </source>
</evidence>
<dbReference type="GeneID" id="28250578"/>
<feature type="transmembrane region" description="Helical" evidence="1">
    <location>
        <begin position="137"/>
        <end position="162"/>
    </location>
</feature>
<reference evidence="2 3" key="1">
    <citation type="journal article" date="2016" name="ISME J.">
        <title>Global occurrence and heterogeneity of the Roseobacter-clade species Ruegeria mobilis.</title>
        <authorList>
            <person name="Sonnenschein E."/>
            <person name="Gram L."/>
        </authorList>
    </citation>
    <scope>NUCLEOTIDE SEQUENCE [LARGE SCALE GENOMIC DNA]</scope>
    <source>
        <strain evidence="2 3">F1926</strain>
    </source>
</reference>
<evidence type="ECO:0000313" key="2">
    <source>
        <dbReference type="EMBL" id="ANP41501.1"/>
    </source>
</evidence>
<dbReference type="RefSeq" id="WP_005614267.1">
    <property type="nucleotide sequence ID" value="NZ_CP015230.1"/>
</dbReference>
<dbReference type="KEGG" id="rmb:K529_012055"/>
<gene>
    <name evidence="2" type="ORF">K529_012055</name>
</gene>
<dbReference type="Pfam" id="PF09955">
    <property type="entry name" value="DUF2189"/>
    <property type="match status" value="1"/>
</dbReference>
<accession>A0A1B1A4R9</accession>